<dbReference type="OrthoDB" id="9810654at2"/>
<comment type="caution">
    <text evidence="7">The sequence shown here is derived from an EMBL/GenBank/DDBJ whole genome shotgun (WGS) entry which is preliminary data.</text>
</comment>
<dbReference type="GO" id="GO:0006629">
    <property type="term" value="P:lipid metabolic process"/>
    <property type="evidence" value="ECO:0007669"/>
    <property type="project" value="UniProtKB-KW"/>
</dbReference>
<dbReference type="AlphaFoldDB" id="A0A0R2KHW4"/>
<feature type="transmembrane region" description="Helical" evidence="6">
    <location>
        <begin position="7"/>
        <end position="24"/>
    </location>
</feature>
<dbReference type="Pfam" id="PF03706">
    <property type="entry name" value="LPG_synthase_TM"/>
    <property type="match status" value="1"/>
</dbReference>
<gene>
    <name evidence="6" type="primary">mprF</name>
    <name evidence="7" type="ORF">IV43_GL001911</name>
</gene>
<evidence type="ECO:0000256" key="3">
    <source>
        <dbReference type="ARBA" id="ARBA00022692"/>
    </source>
</evidence>
<dbReference type="RefSeq" id="WP_010497045.1">
    <property type="nucleotide sequence ID" value="NZ_JQBK01000007.1"/>
</dbReference>
<evidence type="ECO:0000256" key="6">
    <source>
        <dbReference type="RuleBase" id="RU363042"/>
    </source>
</evidence>
<dbReference type="Proteomes" id="UP000051491">
    <property type="component" value="Unassembled WGS sequence"/>
</dbReference>
<dbReference type="NCBIfam" id="TIGR00374">
    <property type="entry name" value="flippase-like domain"/>
    <property type="match status" value="1"/>
</dbReference>
<evidence type="ECO:0000256" key="4">
    <source>
        <dbReference type="ARBA" id="ARBA00022989"/>
    </source>
</evidence>
<evidence type="ECO:0000256" key="2">
    <source>
        <dbReference type="ARBA" id="ARBA00022475"/>
    </source>
</evidence>
<dbReference type="GO" id="GO:0005886">
    <property type="term" value="C:plasma membrane"/>
    <property type="evidence" value="ECO:0007669"/>
    <property type="project" value="UniProtKB-SubCell"/>
</dbReference>
<feature type="transmembrane region" description="Helical" evidence="6">
    <location>
        <begin position="152"/>
        <end position="174"/>
    </location>
</feature>
<evidence type="ECO:0000256" key="5">
    <source>
        <dbReference type="ARBA" id="ARBA00023136"/>
    </source>
</evidence>
<dbReference type="InterPro" id="IPR022791">
    <property type="entry name" value="L-PG_synthase/AglD"/>
</dbReference>
<dbReference type="GO" id="GO:0050071">
    <property type="term" value="F:phosphatidylglycerol lysyltransferase activity"/>
    <property type="evidence" value="ECO:0007669"/>
    <property type="project" value="UniProtKB-EC"/>
</dbReference>
<feature type="transmembrane region" description="Helical" evidence="6">
    <location>
        <begin position="44"/>
        <end position="66"/>
    </location>
</feature>
<comment type="catalytic activity">
    <reaction evidence="6">
        <text>L-lysyl-tRNA(Lys) + a 1,2-diacyl-sn-glycero-3-phospho-(1'-sn-glycerol) = a 1,2-diacyl-sn-glycero-3-phospho-1'-(3'-O-L-lysyl)-sn-glycerol + tRNA(Lys)</text>
        <dbReference type="Rhea" id="RHEA:10668"/>
        <dbReference type="Rhea" id="RHEA-COMP:9696"/>
        <dbReference type="Rhea" id="RHEA-COMP:9697"/>
        <dbReference type="ChEBI" id="CHEBI:64716"/>
        <dbReference type="ChEBI" id="CHEBI:75792"/>
        <dbReference type="ChEBI" id="CHEBI:78442"/>
        <dbReference type="ChEBI" id="CHEBI:78529"/>
        <dbReference type="EC" id="2.3.2.3"/>
    </reaction>
</comment>
<evidence type="ECO:0000313" key="8">
    <source>
        <dbReference type="Proteomes" id="UP000051491"/>
    </source>
</evidence>
<dbReference type="STRING" id="89059.LAC1533_1580"/>
<dbReference type="PATRIC" id="fig|89059.3.peg.2027"/>
<feature type="transmembrane region" description="Helical" evidence="6">
    <location>
        <begin position="310"/>
        <end position="330"/>
    </location>
</feature>
<feature type="transmembrane region" description="Helical" evidence="6">
    <location>
        <begin position="270"/>
        <end position="298"/>
    </location>
</feature>
<keyword evidence="5 6" id="KW-0472">Membrane</keyword>
<keyword evidence="6" id="KW-0046">Antibiotic resistance</keyword>
<dbReference type="EC" id="2.3.2.3" evidence="6"/>
<dbReference type="GO" id="GO:0046677">
    <property type="term" value="P:response to antibiotic"/>
    <property type="evidence" value="ECO:0007669"/>
    <property type="project" value="UniProtKB-KW"/>
</dbReference>
<evidence type="ECO:0000313" key="7">
    <source>
        <dbReference type="EMBL" id="KRN87109.1"/>
    </source>
</evidence>
<keyword evidence="6" id="KW-0443">Lipid metabolism</keyword>
<comment type="subcellular location">
    <subcellularLocation>
        <location evidence="1 6">Cell membrane</location>
        <topology evidence="1 6">Multi-pass membrane protein</topology>
    </subcellularLocation>
</comment>
<reference evidence="7 8" key="1">
    <citation type="journal article" date="2015" name="Genome Announc.">
        <title>Expanding the biotechnology potential of lactobacilli through comparative genomics of 213 strains and associated genera.</title>
        <authorList>
            <person name="Sun Z."/>
            <person name="Harris H.M."/>
            <person name="McCann A."/>
            <person name="Guo C."/>
            <person name="Argimon S."/>
            <person name="Zhang W."/>
            <person name="Yang X."/>
            <person name="Jeffery I.B."/>
            <person name="Cooney J.C."/>
            <person name="Kagawa T.F."/>
            <person name="Liu W."/>
            <person name="Song Y."/>
            <person name="Salvetti E."/>
            <person name="Wrobel A."/>
            <person name="Rasinkangas P."/>
            <person name="Parkhill J."/>
            <person name="Rea M.C."/>
            <person name="O'Sullivan O."/>
            <person name="Ritari J."/>
            <person name="Douillard F.P."/>
            <person name="Paul Ross R."/>
            <person name="Yang R."/>
            <person name="Briner A.E."/>
            <person name="Felis G.E."/>
            <person name="de Vos W.M."/>
            <person name="Barrangou R."/>
            <person name="Klaenhammer T.R."/>
            <person name="Caufield P.W."/>
            <person name="Cui Y."/>
            <person name="Zhang H."/>
            <person name="O'Toole P.W."/>
        </authorList>
    </citation>
    <scope>NUCLEOTIDE SEQUENCE [LARGE SCALE GENOMIC DNA]</scope>
    <source>
        <strain evidence="7 8">DSM 15353</strain>
    </source>
</reference>
<name>A0A0R2KHW4_9LACO</name>
<keyword evidence="2" id="KW-1003">Cell membrane</keyword>
<organism evidence="7 8">
    <name type="scientific">Ligilactobacillus acidipiscis</name>
    <dbReference type="NCBI Taxonomy" id="89059"/>
    <lineage>
        <taxon>Bacteria</taxon>
        <taxon>Bacillati</taxon>
        <taxon>Bacillota</taxon>
        <taxon>Bacilli</taxon>
        <taxon>Lactobacillales</taxon>
        <taxon>Lactobacillaceae</taxon>
        <taxon>Ligilactobacillus</taxon>
    </lineage>
</organism>
<keyword evidence="3 6" id="KW-0812">Transmembrane</keyword>
<evidence type="ECO:0000256" key="1">
    <source>
        <dbReference type="ARBA" id="ARBA00004651"/>
    </source>
</evidence>
<dbReference type="PANTHER" id="PTHR37693:SF1">
    <property type="entry name" value="INTEGRAL MEMBRANE PROTEIN"/>
    <property type="match status" value="1"/>
</dbReference>
<accession>A0A0R2KHW4</accession>
<dbReference type="EMBL" id="JQBK01000007">
    <property type="protein sequence ID" value="KRN87109.1"/>
    <property type="molecule type" value="Genomic_DNA"/>
</dbReference>
<protein>
    <recommendedName>
        <fullName evidence="6">Phosphatidylglycerol lysyltransferase</fullName>
        <ecNumber evidence="6">2.3.2.3</ecNumber>
    </recommendedName>
    <alternativeName>
        <fullName evidence="6">Lysylphosphatidylglycerol synthase</fullName>
    </alternativeName>
</protein>
<proteinExistence type="inferred from homology"/>
<comment type="function">
    <text evidence="6">Catalyzes the transfer of a lysyl group from L-lysyl-tRNA(Lys) to membrane-bound phosphatidylglycerol (PG), which produces lysylphosphatidylglycerol (LPG), a major component of the bacterial membrane with a positive net charge. LPG synthesis contributes to bacterial virulence as it is involved in the resistance mechanism against cationic antimicrobial peptides (CAMP) produces by the host's immune system (defensins, cathelicidins) and by the competing microorganisms.</text>
</comment>
<feature type="transmembrane region" description="Helical" evidence="6">
    <location>
        <begin position="124"/>
        <end position="146"/>
    </location>
</feature>
<sequence length="337" mass="38523">MNWKNKLSLLVVILVGMGIFIYSMKDVPFHIIRHELADLRWYWLIFAVLCMLISLLFEGAIVYVLLKKQYPGFRFRDAFRVPLIEQLFNGITPFQSGGQPAQLFALLQSGIDAGRAASKMLMKFVVYQSMIVVCFLISLVAQFHYLAAKLHALSALVIFGFSIHFFVIAGLLMIMYWHSFTKKLVGVCLKPVKWWAKPETYQRYNAYFTEKIDNFYLESLSLRDDPLTLVKVSLLTLGQLLFYYVIPYFILISLRVTNIDPLTVVGMHILIVMIISLFPLPGGLGGAEFSFSVIFATFLTQNGKVVLAMILWRLITYYLGMFLGMGGLAVEPYRIKQ</sequence>
<keyword evidence="4 6" id="KW-1133">Transmembrane helix</keyword>
<comment type="similarity">
    <text evidence="6">Belongs to the LPG synthase family.</text>
</comment>
<dbReference type="PANTHER" id="PTHR37693">
    <property type="entry name" value="PHOSPHATIDYLGLYCEROL LYSYLTRANSFERASE"/>
    <property type="match status" value="1"/>
</dbReference>
<keyword evidence="6" id="KW-0808">Transferase</keyword>
<feature type="transmembrane region" description="Helical" evidence="6">
    <location>
        <begin position="229"/>
        <end position="250"/>
    </location>
</feature>